<comment type="caution">
    <text evidence="3">The sequence shown here is derived from an EMBL/GenBank/DDBJ whole genome shotgun (WGS) entry which is preliminary data.</text>
</comment>
<name>A0A4S4D5D3_CAMSN</name>
<proteinExistence type="inferred from homology"/>
<keyword evidence="4" id="KW-1185">Reference proteome</keyword>
<dbReference type="PANTHER" id="PTHR22835:SF557">
    <property type="entry name" value="LIPASE_HYDROLASE FAMILY PROTEIN, PUTATIVE, EXPRESSED-RELATED"/>
    <property type="match status" value="1"/>
</dbReference>
<feature type="region of interest" description="Disordered" evidence="2">
    <location>
        <begin position="161"/>
        <end position="195"/>
    </location>
</feature>
<dbReference type="Proteomes" id="UP000306102">
    <property type="component" value="Unassembled WGS sequence"/>
</dbReference>
<evidence type="ECO:0000256" key="1">
    <source>
        <dbReference type="ARBA" id="ARBA00008668"/>
    </source>
</evidence>
<dbReference type="PANTHER" id="PTHR22835">
    <property type="entry name" value="ZINC FINGER FYVE DOMAIN CONTAINING PROTEIN"/>
    <property type="match status" value="1"/>
</dbReference>
<organism evidence="3 4">
    <name type="scientific">Camellia sinensis var. sinensis</name>
    <name type="common">China tea</name>
    <dbReference type="NCBI Taxonomy" id="542762"/>
    <lineage>
        <taxon>Eukaryota</taxon>
        <taxon>Viridiplantae</taxon>
        <taxon>Streptophyta</taxon>
        <taxon>Embryophyta</taxon>
        <taxon>Tracheophyta</taxon>
        <taxon>Spermatophyta</taxon>
        <taxon>Magnoliopsida</taxon>
        <taxon>eudicotyledons</taxon>
        <taxon>Gunneridae</taxon>
        <taxon>Pentapetalae</taxon>
        <taxon>asterids</taxon>
        <taxon>Ericales</taxon>
        <taxon>Theaceae</taxon>
        <taxon>Camellia</taxon>
    </lineage>
</organism>
<evidence type="ECO:0000313" key="4">
    <source>
        <dbReference type="Proteomes" id="UP000306102"/>
    </source>
</evidence>
<sequence length="232" mass="25443">MLEDSQLKAPSIVVLSKKCTTTNVNVWHCASIEVLLILSRTKLVGLLERRRDLLLGGFGKSGSIIDIRRGCLSLSEIDVRKAGDGASDVDPGPSILKVGVARKDEIDKRWSIVMDNPKFSDVLRNVIMRVKKNDDVIVDDKGNVIKKFDSLSLLLSSAATFQPQPQPQPQPHAGPLKKMYAFGDSHTDTGNTGSISGPSGFSYVSNLPYGRTYFHHSTNRYSDGRLVIDFVA</sequence>
<dbReference type="AlphaFoldDB" id="A0A4S4D5D3"/>
<dbReference type="Gene3D" id="3.40.50.1110">
    <property type="entry name" value="SGNH hydrolase"/>
    <property type="match status" value="1"/>
</dbReference>
<reference evidence="3 4" key="1">
    <citation type="journal article" date="2018" name="Proc. Natl. Acad. Sci. U.S.A.">
        <title>Draft genome sequence of Camellia sinensis var. sinensis provides insights into the evolution of the tea genome and tea quality.</title>
        <authorList>
            <person name="Wei C."/>
            <person name="Yang H."/>
            <person name="Wang S."/>
            <person name="Zhao J."/>
            <person name="Liu C."/>
            <person name="Gao L."/>
            <person name="Xia E."/>
            <person name="Lu Y."/>
            <person name="Tai Y."/>
            <person name="She G."/>
            <person name="Sun J."/>
            <person name="Cao H."/>
            <person name="Tong W."/>
            <person name="Gao Q."/>
            <person name="Li Y."/>
            <person name="Deng W."/>
            <person name="Jiang X."/>
            <person name="Wang W."/>
            <person name="Chen Q."/>
            <person name="Zhang S."/>
            <person name="Li H."/>
            <person name="Wu J."/>
            <person name="Wang P."/>
            <person name="Li P."/>
            <person name="Shi C."/>
            <person name="Zheng F."/>
            <person name="Jian J."/>
            <person name="Huang B."/>
            <person name="Shan D."/>
            <person name="Shi M."/>
            <person name="Fang C."/>
            <person name="Yue Y."/>
            <person name="Li F."/>
            <person name="Li D."/>
            <person name="Wei S."/>
            <person name="Han B."/>
            <person name="Jiang C."/>
            <person name="Yin Y."/>
            <person name="Xia T."/>
            <person name="Zhang Z."/>
            <person name="Bennetzen J.L."/>
            <person name="Zhao S."/>
            <person name="Wan X."/>
        </authorList>
    </citation>
    <scope>NUCLEOTIDE SEQUENCE [LARGE SCALE GENOMIC DNA]</scope>
    <source>
        <strain evidence="4">cv. Shuchazao</strain>
        <tissue evidence="3">Leaf</tissue>
    </source>
</reference>
<dbReference type="EMBL" id="SDRB02012482">
    <property type="protein sequence ID" value="THF97579.1"/>
    <property type="molecule type" value="Genomic_DNA"/>
</dbReference>
<protein>
    <submittedName>
        <fullName evidence="3">Uncharacterized protein</fullName>
    </submittedName>
</protein>
<evidence type="ECO:0000256" key="2">
    <source>
        <dbReference type="SAM" id="MobiDB-lite"/>
    </source>
</evidence>
<accession>A0A4S4D5D3</accession>
<dbReference type="InterPro" id="IPR036514">
    <property type="entry name" value="SGNH_hydro_sf"/>
</dbReference>
<evidence type="ECO:0000313" key="3">
    <source>
        <dbReference type="EMBL" id="THF97579.1"/>
    </source>
</evidence>
<comment type="similarity">
    <text evidence="1">Belongs to the 'GDSL' lipolytic enzyme family.</text>
</comment>
<gene>
    <name evidence="3" type="ORF">TEA_023606</name>
</gene>